<evidence type="ECO:0000313" key="1">
    <source>
        <dbReference type="EMBL" id="KAF6148569.1"/>
    </source>
</evidence>
<proteinExistence type="predicted"/>
<dbReference type="Proteomes" id="UP000541444">
    <property type="component" value="Unassembled WGS sequence"/>
</dbReference>
<organism evidence="1 2">
    <name type="scientific">Kingdonia uniflora</name>
    <dbReference type="NCBI Taxonomy" id="39325"/>
    <lineage>
        <taxon>Eukaryota</taxon>
        <taxon>Viridiplantae</taxon>
        <taxon>Streptophyta</taxon>
        <taxon>Embryophyta</taxon>
        <taxon>Tracheophyta</taxon>
        <taxon>Spermatophyta</taxon>
        <taxon>Magnoliopsida</taxon>
        <taxon>Ranunculales</taxon>
        <taxon>Circaeasteraceae</taxon>
        <taxon>Kingdonia</taxon>
    </lineage>
</organism>
<accession>A0A7J7M114</accession>
<evidence type="ECO:0000313" key="2">
    <source>
        <dbReference type="Proteomes" id="UP000541444"/>
    </source>
</evidence>
<protein>
    <submittedName>
        <fullName evidence="1">Uncharacterized protein</fullName>
    </submittedName>
</protein>
<reference evidence="1 2" key="1">
    <citation type="journal article" date="2020" name="IScience">
        <title>Genome Sequencing of the Endangered Kingdonia uniflora (Circaeasteraceae, Ranunculales) Reveals Potential Mechanisms of Evolutionary Specialization.</title>
        <authorList>
            <person name="Sun Y."/>
            <person name="Deng T."/>
            <person name="Zhang A."/>
            <person name="Moore M.J."/>
            <person name="Landis J.B."/>
            <person name="Lin N."/>
            <person name="Zhang H."/>
            <person name="Zhang X."/>
            <person name="Huang J."/>
            <person name="Zhang X."/>
            <person name="Sun H."/>
            <person name="Wang H."/>
        </authorList>
    </citation>
    <scope>NUCLEOTIDE SEQUENCE [LARGE SCALE GENOMIC DNA]</scope>
    <source>
        <strain evidence="1">TB1705</strain>
        <tissue evidence="1">Leaf</tissue>
    </source>
</reference>
<name>A0A7J7M114_9MAGN</name>
<keyword evidence="2" id="KW-1185">Reference proteome</keyword>
<gene>
    <name evidence="1" type="ORF">GIB67_042528</name>
</gene>
<feature type="non-terminal residue" evidence="1">
    <location>
        <position position="484"/>
    </location>
</feature>
<sequence>VKSIVERKESLLDKVAKEETELELVLKGLGLSRKKRVDSRSNKVRKAQSTKSMMGVDEGKRQVVALLVKGIWLGIEEEKNELKKVNIELGKELARSRADTLKDVKQLRASHAVAIGQLQVEAKANLDEMAEKRDRLGLHLMLIGYSEEEVNAIKVDIYVEEEDEKEAEVVGIVDGLDGVSCQTVLDNQGDDVELTKDGSEKVVREVSLRINNLESGLARERETSKALISAQAELQVEEKDSEIKNGLKKLFKVTERAENIQLQVDALAGKGKCEFEGMPALVGCCSYLGKMEKVLEGEIKANESLVKRKEELLKDLPAREELNAEIGRLHARVVDLEAMNLAEPTKYIAKLEEDVIFHAKVDAEMTKLKNNYARLESCLMRLRTRFATMIVPDASRSDMLRVILAYFVEEVKRLELERDTLFKNLLDMEYICGAKIDQGNCLGVMETQLGPRTTEPIEQGRAIVAHELKAQPLDVGGSTTDSRK</sequence>
<comment type="caution">
    <text evidence="1">The sequence shown here is derived from an EMBL/GenBank/DDBJ whole genome shotgun (WGS) entry which is preliminary data.</text>
</comment>
<dbReference type="AlphaFoldDB" id="A0A7J7M114"/>
<dbReference type="EMBL" id="JACGCM010001844">
    <property type="protein sequence ID" value="KAF6148569.1"/>
    <property type="molecule type" value="Genomic_DNA"/>
</dbReference>